<evidence type="ECO:0000259" key="12">
    <source>
        <dbReference type="Pfam" id="PF02744"/>
    </source>
</evidence>
<dbReference type="STRING" id="1459.AF332_13980"/>
<dbReference type="EC" id="2.7.7.12" evidence="10"/>
<dbReference type="AlphaFoldDB" id="A0A0M0GKJ0"/>
<dbReference type="OrthoDB" id="2293at2"/>
<evidence type="ECO:0000256" key="10">
    <source>
        <dbReference type="HAMAP-Rule" id="MF_00571"/>
    </source>
</evidence>
<reference evidence="14" key="1">
    <citation type="submission" date="2015-07" db="EMBL/GenBank/DDBJ databases">
        <title>Fjat-10036 dsm4.</title>
        <authorList>
            <person name="Liu B."/>
            <person name="Wang J."/>
            <person name="Zhu Y."/>
            <person name="Liu G."/>
            <person name="Chen Q."/>
            <person name="Chen Z."/>
            <person name="Lan J."/>
            <person name="Che J."/>
            <person name="Ge C."/>
            <person name="Shi H."/>
            <person name="Pan Z."/>
            <person name="Liu X."/>
        </authorList>
    </citation>
    <scope>NUCLEOTIDE SEQUENCE [LARGE SCALE GENOMIC DNA]</scope>
    <source>
        <strain evidence="14">DSM 4</strain>
    </source>
</reference>
<sequence length="516" mass="59591">MTLDDKIFSYIQELLDYGVERKLYFWHDREFVRNQLLSILELEKWIAPPPASSREKRLDEILERILKWAGDNGRLEINSVTYRDLFDTKLMGAMMPRPSEVADVFAFLYGHSGPETATSYLYRLAQDSNYIRNDRIAKNDHWTVSTDYGELEVTVNLSKPEKDPQAIIKESKNQDTIYPECLLCKENEGYKGRADHPARQTLRTIPVRLKQEDWYLQYSPYIYYNEHAIVFSKDHRPMKISQNTFEYLLDFIRQFPHYFIGSNSDLPIVGGSILSHDHFQGGNYSFPMEQAELEYECTIPGFESIKAGIVKWPMSVIRLKGPNRKALSKLGGIILSSWEGYSDESVDIKAFTGQISHNTITPIARKKGKEFELDLVLRNNRQTERYPFGIFHPHEEVHHVKKENIGLIEVMGLAVLPGRLKEELETVSKWLQNGCAIENMTMDSAAGKHAEWAMGIMEKYPDIHSGNVQQIVKKEIGTVFLKALEHAGVFKRDLHGKKAFKRFIDFVKNRETISSL</sequence>
<dbReference type="Pfam" id="PF02744">
    <property type="entry name" value="GalP_UDP_tr_C"/>
    <property type="match status" value="1"/>
</dbReference>
<dbReference type="EMBL" id="LGUF01000007">
    <property type="protein sequence ID" value="KON90303.1"/>
    <property type="molecule type" value="Genomic_DNA"/>
</dbReference>
<organism evidence="13 14">
    <name type="scientific">Sporosarcina globispora</name>
    <name type="common">Bacillus globisporus</name>
    <dbReference type="NCBI Taxonomy" id="1459"/>
    <lineage>
        <taxon>Bacteria</taxon>
        <taxon>Bacillati</taxon>
        <taxon>Bacillota</taxon>
        <taxon>Bacilli</taxon>
        <taxon>Bacillales</taxon>
        <taxon>Caryophanaceae</taxon>
        <taxon>Sporosarcina</taxon>
    </lineage>
</organism>
<accession>A0A0M0GKJ0</accession>
<keyword evidence="5 10" id="KW-0963">Cytoplasm</keyword>
<feature type="domain" description="Galactose-1-phosphate uridyl transferase N-terminal" evidence="11">
    <location>
        <begin position="34"/>
        <end position="237"/>
    </location>
</feature>
<evidence type="ECO:0000313" key="14">
    <source>
        <dbReference type="Proteomes" id="UP000037109"/>
    </source>
</evidence>
<evidence type="ECO:0000256" key="3">
    <source>
        <dbReference type="ARBA" id="ARBA00004947"/>
    </source>
</evidence>
<comment type="catalytic activity">
    <reaction evidence="1 10">
        <text>alpha-D-galactose 1-phosphate + UDP-alpha-D-glucose = alpha-D-glucose 1-phosphate + UDP-alpha-D-galactose</text>
        <dbReference type="Rhea" id="RHEA:13989"/>
        <dbReference type="ChEBI" id="CHEBI:58336"/>
        <dbReference type="ChEBI" id="CHEBI:58601"/>
        <dbReference type="ChEBI" id="CHEBI:58885"/>
        <dbReference type="ChEBI" id="CHEBI:66914"/>
        <dbReference type="EC" id="2.7.7.12"/>
    </reaction>
</comment>
<evidence type="ECO:0000256" key="1">
    <source>
        <dbReference type="ARBA" id="ARBA00001107"/>
    </source>
</evidence>
<dbReference type="GO" id="GO:0005737">
    <property type="term" value="C:cytoplasm"/>
    <property type="evidence" value="ECO:0007669"/>
    <property type="project" value="UniProtKB-SubCell"/>
</dbReference>
<dbReference type="GO" id="GO:0006012">
    <property type="term" value="P:galactose metabolic process"/>
    <property type="evidence" value="ECO:0007669"/>
    <property type="project" value="UniProtKB-UniRule"/>
</dbReference>
<dbReference type="InterPro" id="IPR005849">
    <property type="entry name" value="GalP_Utransf_N"/>
</dbReference>
<dbReference type="Pfam" id="PF01087">
    <property type="entry name" value="GalP_UDP_transf"/>
    <property type="match status" value="1"/>
</dbReference>
<dbReference type="Proteomes" id="UP000037109">
    <property type="component" value="Unassembled WGS sequence"/>
</dbReference>
<evidence type="ECO:0000256" key="5">
    <source>
        <dbReference type="ARBA" id="ARBA00022490"/>
    </source>
</evidence>
<evidence type="ECO:0000256" key="4">
    <source>
        <dbReference type="ARBA" id="ARBA00008706"/>
    </source>
</evidence>
<dbReference type="PIRSF" id="PIRSF006005">
    <property type="entry name" value="GalT_BS"/>
    <property type="match status" value="1"/>
</dbReference>
<comment type="subcellular location">
    <subcellularLocation>
        <location evidence="2 10">Cytoplasm</location>
    </subcellularLocation>
</comment>
<dbReference type="HAMAP" id="MF_00571">
    <property type="entry name" value="GalP_UDP_trans"/>
    <property type="match status" value="1"/>
</dbReference>
<dbReference type="InterPro" id="IPR005850">
    <property type="entry name" value="GalP_Utransf_C"/>
</dbReference>
<dbReference type="PANTHER" id="PTHR39191">
    <property type="entry name" value="GALACTOSE-1-PHOSPHATE URIDYLYLTRANSFERASE"/>
    <property type="match status" value="1"/>
</dbReference>
<evidence type="ECO:0000256" key="2">
    <source>
        <dbReference type="ARBA" id="ARBA00004496"/>
    </source>
</evidence>
<dbReference type="InterPro" id="IPR000766">
    <property type="entry name" value="GalP_uridyl_Trfase_II"/>
</dbReference>
<dbReference type="PANTHER" id="PTHR39191:SF1">
    <property type="entry name" value="DUF4922 DOMAIN-CONTAINING PROTEIN"/>
    <property type="match status" value="1"/>
</dbReference>
<dbReference type="PATRIC" id="fig|1459.3.peg.3022"/>
<name>A0A0M0GKJ0_SPOGL</name>
<dbReference type="PROSITE" id="PS01163">
    <property type="entry name" value="GAL_P_UDP_TRANSF_II"/>
    <property type="match status" value="1"/>
</dbReference>
<dbReference type="UniPathway" id="UPA00214"/>
<keyword evidence="14" id="KW-1185">Reference proteome</keyword>
<feature type="domain" description="Galactose-1-phosphate uridyl transferase C-terminal" evidence="12">
    <location>
        <begin position="253"/>
        <end position="429"/>
    </location>
</feature>
<evidence type="ECO:0000256" key="6">
    <source>
        <dbReference type="ARBA" id="ARBA00022679"/>
    </source>
</evidence>
<keyword evidence="9 10" id="KW-0119">Carbohydrate metabolism</keyword>
<keyword evidence="7 10" id="KW-0548">Nucleotidyltransferase</keyword>
<evidence type="ECO:0000256" key="9">
    <source>
        <dbReference type="ARBA" id="ARBA00023277"/>
    </source>
</evidence>
<dbReference type="InterPro" id="IPR023425">
    <property type="entry name" value="GalP_uridyl_Trfase_II_CS"/>
</dbReference>
<evidence type="ECO:0000313" key="13">
    <source>
        <dbReference type="EMBL" id="KON90303.1"/>
    </source>
</evidence>
<keyword evidence="6 10" id="KW-0808">Transferase</keyword>
<dbReference type="NCBIfam" id="NF003629">
    <property type="entry name" value="PRK05270.1-2"/>
    <property type="match status" value="1"/>
</dbReference>
<comment type="caution">
    <text evidence="13">The sequence shown here is derived from an EMBL/GenBank/DDBJ whole genome shotgun (WGS) entry which is preliminary data.</text>
</comment>
<evidence type="ECO:0000256" key="8">
    <source>
        <dbReference type="ARBA" id="ARBA00023144"/>
    </source>
</evidence>
<comment type="similarity">
    <text evidence="4 10">Belongs to the galactose-1-phosphate uridylyltransferase type 2 family.</text>
</comment>
<comment type="pathway">
    <text evidence="3 10">Carbohydrate metabolism; galactose metabolism.</text>
</comment>
<keyword evidence="8 10" id="KW-0299">Galactose metabolism</keyword>
<dbReference type="GO" id="GO:0008108">
    <property type="term" value="F:UDP-glucose:hexose-1-phosphate uridylyltransferase activity"/>
    <property type="evidence" value="ECO:0007669"/>
    <property type="project" value="UniProtKB-UniRule"/>
</dbReference>
<evidence type="ECO:0000256" key="7">
    <source>
        <dbReference type="ARBA" id="ARBA00022695"/>
    </source>
</evidence>
<protein>
    <recommendedName>
        <fullName evidence="10">Galactose-1-phosphate uridylyltransferase</fullName>
        <shortName evidence="10">Gal-1-P uridylyltransferase</shortName>
        <ecNumber evidence="10">2.7.7.12</ecNumber>
    </recommendedName>
    <alternativeName>
        <fullName evidence="10">UDP-glucose--hexose-1-phosphate uridylyltransferase</fullName>
    </alternativeName>
</protein>
<evidence type="ECO:0000259" key="11">
    <source>
        <dbReference type="Pfam" id="PF01087"/>
    </source>
</evidence>
<gene>
    <name evidence="10" type="primary">galT</name>
    <name evidence="13" type="ORF">AF332_13980</name>
</gene>
<proteinExistence type="inferred from homology"/>